<proteinExistence type="predicted"/>
<evidence type="ECO:0000313" key="2">
    <source>
        <dbReference type="Proteomes" id="UP001165960"/>
    </source>
</evidence>
<gene>
    <name evidence="1" type="ORF">DSO57_1022558</name>
</gene>
<organism evidence="1 2">
    <name type="scientific">Entomophthora muscae</name>
    <dbReference type="NCBI Taxonomy" id="34485"/>
    <lineage>
        <taxon>Eukaryota</taxon>
        <taxon>Fungi</taxon>
        <taxon>Fungi incertae sedis</taxon>
        <taxon>Zoopagomycota</taxon>
        <taxon>Entomophthoromycotina</taxon>
        <taxon>Entomophthoromycetes</taxon>
        <taxon>Entomophthorales</taxon>
        <taxon>Entomophthoraceae</taxon>
        <taxon>Entomophthora</taxon>
    </lineage>
</organism>
<dbReference type="Proteomes" id="UP001165960">
    <property type="component" value="Unassembled WGS sequence"/>
</dbReference>
<keyword evidence="2" id="KW-1185">Reference proteome</keyword>
<comment type="caution">
    <text evidence="1">The sequence shown here is derived from an EMBL/GenBank/DDBJ whole genome shotgun (WGS) entry which is preliminary data.</text>
</comment>
<evidence type="ECO:0000313" key="1">
    <source>
        <dbReference type="EMBL" id="KAJ9069045.1"/>
    </source>
</evidence>
<reference evidence="1" key="1">
    <citation type="submission" date="2022-04" db="EMBL/GenBank/DDBJ databases">
        <title>Genome of the entomopathogenic fungus Entomophthora muscae.</title>
        <authorList>
            <person name="Elya C."/>
            <person name="Lovett B.R."/>
            <person name="Lee E."/>
            <person name="Macias A.M."/>
            <person name="Hajek A.E."/>
            <person name="De Bivort B.L."/>
            <person name="Kasson M.T."/>
            <person name="De Fine Licht H.H."/>
            <person name="Stajich J.E."/>
        </authorList>
    </citation>
    <scope>NUCLEOTIDE SEQUENCE</scope>
    <source>
        <strain evidence="1">Berkeley</strain>
    </source>
</reference>
<protein>
    <submittedName>
        <fullName evidence="1">Uncharacterized protein</fullName>
    </submittedName>
</protein>
<name>A0ACC2T3H9_9FUNG</name>
<accession>A0ACC2T3H9</accession>
<dbReference type="EMBL" id="QTSX02003664">
    <property type="protein sequence ID" value="KAJ9069045.1"/>
    <property type="molecule type" value="Genomic_DNA"/>
</dbReference>
<sequence length="219" mass="24393">MASQELVNGNLMKKTVRKHQNLFLYHSALIAQILKNSTPTLQKVGHTLLLSHIQFASVHFSLSTTLKVSTTSEKDLPITPLLHSYFATEDITQTFISGVKKGSFVDKTKSGAPTQEFSGEKITISQEVDEIHFDAFGSDKVSLNFGSSVPYKLEFNSIGLPDVVVWNPWIEKCIATQDLKNDDYLKFICVELGNIKKPFLLSSNSPLTFGQRISLVKVE</sequence>